<dbReference type="GO" id="GO:0003677">
    <property type="term" value="F:DNA binding"/>
    <property type="evidence" value="ECO:0000318"/>
    <property type="project" value="GO_Central"/>
</dbReference>
<evidence type="ECO:0000313" key="18">
    <source>
        <dbReference type="Proteomes" id="UP000007110"/>
    </source>
</evidence>
<dbReference type="KEGG" id="spu:579828"/>
<dbReference type="InterPro" id="IPR002815">
    <property type="entry name" value="Spo11/TopoVI_A"/>
</dbReference>
<proteinExistence type="inferred from homology"/>
<keyword evidence="18" id="KW-1185">Reference proteome</keyword>
<dbReference type="Gene3D" id="3.40.1360.10">
    <property type="match status" value="1"/>
</dbReference>
<dbReference type="CDD" id="cd00223">
    <property type="entry name" value="TOPRIM_TopoIIB_SPO"/>
    <property type="match status" value="1"/>
</dbReference>
<dbReference type="PANTHER" id="PTHR10848:SF0">
    <property type="entry name" value="MEIOTIC RECOMBINATION PROTEIN SPO11"/>
    <property type="match status" value="1"/>
</dbReference>
<dbReference type="FunFam" id="1.10.10.10:FF:000387">
    <property type="entry name" value="DNA topoisomerase 6 subunit A"/>
    <property type="match status" value="1"/>
</dbReference>
<dbReference type="OMA" id="IETAGMF"/>
<reference evidence="17" key="2">
    <citation type="submission" date="2021-01" db="UniProtKB">
        <authorList>
            <consortium name="EnsemblMetazoa"/>
        </authorList>
    </citation>
    <scope>IDENTIFICATION</scope>
</reference>
<keyword evidence="9 14" id="KW-0799">Topoisomerase</keyword>
<evidence type="ECO:0000256" key="14">
    <source>
        <dbReference type="PROSITE-ProRule" id="PRU01385"/>
    </source>
</evidence>
<dbReference type="OrthoDB" id="5377392at2759"/>
<dbReference type="InterPro" id="IPR036388">
    <property type="entry name" value="WH-like_DNA-bd_sf"/>
</dbReference>
<dbReference type="Proteomes" id="UP000007110">
    <property type="component" value="Unassembled WGS sequence"/>
</dbReference>
<dbReference type="CTD" id="23626"/>
<dbReference type="RefSeq" id="XP_030839171.1">
    <property type="nucleotide sequence ID" value="XM_030983311.1"/>
</dbReference>
<feature type="active site" description="O-(5'-phospho-DNA)-tyrosine intermediate" evidence="14">
    <location>
        <position position="144"/>
    </location>
</feature>
<evidence type="ECO:0000256" key="11">
    <source>
        <dbReference type="ARBA" id="ARBA00023235"/>
    </source>
</evidence>
<reference evidence="18" key="1">
    <citation type="submission" date="2015-02" db="EMBL/GenBank/DDBJ databases">
        <title>Genome sequencing for Strongylocentrotus purpuratus.</title>
        <authorList>
            <person name="Murali S."/>
            <person name="Liu Y."/>
            <person name="Vee V."/>
            <person name="English A."/>
            <person name="Wang M."/>
            <person name="Skinner E."/>
            <person name="Han Y."/>
            <person name="Muzny D.M."/>
            <person name="Worley K.C."/>
            <person name="Gibbs R.A."/>
        </authorList>
    </citation>
    <scope>NUCLEOTIDE SEQUENCE</scope>
</reference>
<comment type="cofactor">
    <cofactor evidence="2">
        <name>Mg(2+)</name>
        <dbReference type="ChEBI" id="CHEBI:18420"/>
    </cofactor>
</comment>
<evidence type="ECO:0000256" key="3">
    <source>
        <dbReference type="ARBA" id="ARBA00004123"/>
    </source>
</evidence>
<keyword evidence="10 14" id="KW-0238">DNA-binding</keyword>
<sequence length="402" mass="46011">MNDDSQFWTQIDHLTEDLKNEERARKLREQFCQTRDQDAVKYVRTQDITRQEVLHRIEAVVENVVTCIARGEALYLSYGRRNSWDSVSFREDVGLEMKNDAKMTEVRFDVPTSTNRFTLMLKVLALCYRLVQTDTYSTKRDLYYSDVQSFGSQSIVDDIIDNLCCLLQVPRRCLHVLATSKGLVYGDLCFTDASGSYIDCSNNRTGTQVTNHVGGISNIHSHAKFVLIIEKDATFQKIIDDGLMDRMRNCIIITGKGFPDINTRMMVRKLWDTLHIPVFALVDADPHGLAILFVYKFGSRSLSYESHSLTVPSIRWLGVLPSDVKGLRIPEKALVPLSPSDLKKASHLMRRPFYKELPQWMSELQEMLHSGYKAEIQSLTAISETFLTDVYLPTKLRCGGWL</sequence>
<dbReference type="GO" id="GO:0007131">
    <property type="term" value="P:reciprocal meiotic recombination"/>
    <property type="evidence" value="ECO:0000318"/>
    <property type="project" value="GO_Central"/>
</dbReference>
<evidence type="ECO:0000256" key="8">
    <source>
        <dbReference type="ARBA" id="ARBA00022842"/>
    </source>
</evidence>
<dbReference type="GO" id="GO:0003918">
    <property type="term" value="F:DNA topoisomerase type II (double strand cut, ATP-hydrolyzing) activity"/>
    <property type="evidence" value="ECO:0007669"/>
    <property type="project" value="UniProtKB-UniRule"/>
</dbReference>
<feature type="domain" description="Spo11/DNA topoisomerase VI subunit A N-terminal" evidence="15">
    <location>
        <begin position="116"/>
        <end position="176"/>
    </location>
</feature>
<keyword evidence="12" id="KW-0539">Nucleus</keyword>
<dbReference type="AlphaFoldDB" id="A0A7M7NQQ8"/>
<organism evidence="17 18">
    <name type="scientific">Strongylocentrotus purpuratus</name>
    <name type="common">Purple sea urchin</name>
    <dbReference type="NCBI Taxonomy" id="7668"/>
    <lineage>
        <taxon>Eukaryota</taxon>
        <taxon>Metazoa</taxon>
        <taxon>Echinodermata</taxon>
        <taxon>Eleutherozoa</taxon>
        <taxon>Echinozoa</taxon>
        <taxon>Echinoidea</taxon>
        <taxon>Euechinoidea</taxon>
        <taxon>Echinacea</taxon>
        <taxon>Camarodonta</taxon>
        <taxon>Echinidea</taxon>
        <taxon>Strongylocentrotidae</taxon>
        <taxon>Strongylocentrotus</taxon>
    </lineage>
</organism>
<dbReference type="EC" id="5.6.2.2" evidence="5"/>
<name>A0A7M7NQQ8_STRPU</name>
<dbReference type="Pfam" id="PF21180">
    <property type="entry name" value="TOP6A-Spo11_Toprim"/>
    <property type="match status" value="1"/>
</dbReference>
<evidence type="ECO:0000313" key="17">
    <source>
        <dbReference type="EnsemblMetazoa" id="XP_030839171"/>
    </source>
</evidence>
<evidence type="ECO:0000256" key="2">
    <source>
        <dbReference type="ARBA" id="ARBA00001946"/>
    </source>
</evidence>
<evidence type="ECO:0000256" key="9">
    <source>
        <dbReference type="ARBA" id="ARBA00023029"/>
    </source>
</evidence>
<evidence type="ECO:0000256" key="6">
    <source>
        <dbReference type="ARBA" id="ARBA00022723"/>
    </source>
</evidence>
<dbReference type="GO" id="GO:0000228">
    <property type="term" value="C:nuclear chromosome"/>
    <property type="evidence" value="ECO:0000318"/>
    <property type="project" value="GO_Central"/>
</dbReference>
<keyword evidence="6" id="KW-0479">Metal-binding</keyword>
<dbReference type="GO" id="GO:0042138">
    <property type="term" value="P:meiotic DNA double-strand break formation"/>
    <property type="evidence" value="ECO:0000318"/>
    <property type="project" value="GO_Central"/>
</dbReference>
<dbReference type="InterPro" id="IPR034136">
    <property type="entry name" value="TOPRIM_Topo6A/Spo11"/>
</dbReference>
<evidence type="ECO:0000256" key="4">
    <source>
        <dbReference type="ARBA" id="ARBA00006559"/>
    </source>
</evidence>
<dbReference type="PANTHER" id="PTHR10848">
    <property type="entry name" value="MEIOTIC RECOMBINATION PROTEIN SPO11"/>
    <property type="match status" value="1"/>
</dbReference>
<dbReference type="PRINTS" id="PR01551">
    <property type="entry name" value="SPO11HOMOLOG"/>
</dbReference>
<dbReference type="GeneID" id="579828"/>
<dbReference type="InterPro" id="IPR013049">
    <property type="entry name" value="Spo11/TopoVI_A_N"/>
</dbReference>
<keyword evidence="8" id="KW-0460">Magnesium</keyword>
<dbReference type="FunFam" id="3.40.1360.10:FF:000003">
    <property type="entry name" value="DNA topoisomerase 6 subunit A"/>
    <property type="match status" value="1"/>
</dbReference>
<evidence type="ECO:0000259" key="16">
    <source>
        <dbReference type="Pfam" id="PF21180"/>
    </source>
</evidence>
<feature type="domain" description="Topoisomerase 6 subunit A/Spo11 TOPRIM" evidence="16">
    <location>
        <begin position="225"/>
        <end position="396"/>
    </location>
</feature>
<dbReference type="InParanoid" id="A0A7M7NQQ8"/>
<dbReference type="Pfam" id="PF04406">
    <property type="entry name" value="TP6A_N"/>
    <property type="match status" value="1"/>
</dbReference>
<dbReference type="GO" id="GO:0046872">
    <property type="term" value="F:metal ion binding"/>
    <property type="evidence" value="ECO:0007669"/>
    <property type="project" value="UniProtKB-KW"/>
</dbReference>
<comment type="catalytic activity">
    <reaction evidence="1 14">
        <text>ATP-dependent breakage, passage and rejoining of double-stranded DNA.</text>
        <dbReference type="EC" id="5.6.2.2"/>
    </reaction>
</comment>
<dbReference type="GO" id="GO:0000706">
    <property type="term" value="P:meiotic DNA double-strand break processing"/>
    <property type="evidence" value="ECO:0000318"/>
    <property type="project" value="GO_Central"/>
</dbReference>
<dbReference type="PRINTS" id="PR01550">
    <property type="entry name" value="TOP6AFAMILY"/>
</dbReference>
<dbReference type="GO" id="GO:0005524">
    <property type="term" value="F:ATP binding"/>
    <property type="evidence" value="ECO:0007669"/>
    <property type="project" value="InterPro"/>
</dbReference>
<keyword evidence="7" id="KW-0547">Nucleotide-binding</keyword>
<evidence type="ECO:0000256" key="1">
    <source>
        <dbReference type="ARBA" id="ARBA00000185"/>
    </source>
</evidence>
<dbReference type="InterPro" id="IPR013048">
    <property type="entry name" value="Meiotic_Spo11"/>
</dbReference>
<dbReference type="InterPro" id="IPR036078">
    <property type="entry name" value="Spo11/TopoVI_A_sf"/>
</dbReference>
<dbReference type="PROSITE" id="PS52041">
    <property type="entry name" value="TOPO_IIB"/>
    <property type="match status" value="1"/>
</dbReference>
<evidence type="ECO:0000256" key="5">
    <source>
        <dbReference type="ARBA" id="ARBA00012895"/>
    </source>
</evidence>
<comment type="subcellular location">
    <subcellularLocation>
        <location evidence="3">Nucleus</location>
    </subcellularLocation>
</comment>
<keyword evidence="11 14" id="KW-0413">Isomerase</keyword>
<evidence type="ECO:0000256" key="7">
    <source>
        <dbReference type="ARBA" id="ARBA00022741"/>
    </source>
</evidence>
<dbReference type="Gene3D" id="1.10.10.10">
    <property type="entry name" value="Winged helix-like DNA-binding domain superfamily/Winged helix DNA-binding domain"/>
    <property type="match status" value="1"/>
</dbReference>
<evidence type="ECO:0000256" key="10">
    <source>
        <dbReference type="ARBA" id="ARBA00023125"/>
    </source>
</evidence>
<comment type="similarity">
    <text evidence="4 14">Belongs to the TOP6A family.</text>
</comment>
<evidence type="ECO:0000256" key="12">
    <source>
        <dbReference type="ARBA" id="ARBA00023242"/>
    </source>
</evidence>
<accession>A0A7M7NQQ8</accession>
<evidence type="ECO:0000256" key="13">
    <source>
        <dbReference type="ARBA" id="ARBA00082656"/>
    </source>
</evidence>
<protein>
    <recommendedName>
        <fullName evidence="5">DNA topoisomerase (ATP-hydrolyzing)</fullName>
        <ecNumber evidence="5">5.6.2.2</ecNumber>
    </recommendedName>
    <alternativeName>
        <fullName evidence="13">Meiotic recombination protein SPO11-3</fullName>
    </alternativeName>
</protein>
<dbReference type="SUPFAM" id="SSF56726">
    <property type="entry name" value="DNA topoisomerase IV, alpha subunit"/>
    <property type="match status" value="1"/>
</dbReference>
<dbReference type="EnsemblMetazoa" id="XM_030983311">
    <property type="protein sequence ID" value="XP_030839171"/>
    <property type="gene ID" value="LOC579828"/>
</dbReference>
<evidence type="ECO:0000259" key="15">
    <source>
        <dbReference type="Pfam" id="PF04406"/>
    </source>
</evidence>